<evidence type="ECO:0000313" key="4">
    <source>
        <dbReference type="Proteomes" id="UP001055171"/>
    </source>
</evidence>
<accession>A0A0E4H289</accession>
<dbReference type="EMBL" id="CTEE01000003">
    <property type="protein sequence ID" value="CQD24588.1"/>
    <property type="molecule type" value="Genomic_DNA"/>
</dbReference>
<dbReference type="OrthoDB" id="4729323at2"/>
<dbReference type="STRING" id="141349.BN1232_06276"/>
<evidence type="ECO:0000313" key="2">
    <source>
        <dbReference type="EMBL" id="ULP45430.1"/>
    </source>
</evidence>
<reference evidence="2" key="2">
    <citation type="submission" date="2022-08" db="EMBL/GenBank/DDBJ databases">
        <title>Complete genome sequence of 14 non-tuberculosis mycobacteria type-strains.</title>
        <authorList>
            <person name="Igarashi Y."/>
            <person name="Osugi A."/>
            <person name="Mitarai S."/>
        </authorList>
    </citation>
    <scope>NUCLEOTIDE SEQUENCE</scope>
    <source>
        <strain evidence="2">ATCC 51985</strain>
        <plasmid evidence="2">unnamed1</plasmid>
    </source>
</reference>
<reference evidence="1 3" key="1">
    <citation type="submission" date="2015-03" db="EMBL/GenBank/DDBJ databases">
        <authorList>
            <person name="Urmite Genomes"/>
        </authorList>
    </citation>
    <scope>NUCLEOTIDE SEQUENCE [LARGE SCALE GENOMIC DNA]</scope>
    <source>
        <strain evidence="1 3">CSUR P1491</strain>
    </source>
</reference>
<keyword evidence="4" id="KW-1185">Reference proteome</keyword>
<dbReference type="RefSeq" id="WP_061559590.1">
    <property type="nucleotide sequence ID" value="NZ_CP092424.2"/>
</dbReference>
<dbReference type="InterPro" id="IPR024426">
    <property type="entry name" value="DUF2694"/>
</dbReference>
<organism evidence="1 3">
    <name type="scientific">Mycobacterium lentiflavum</name>
    <dbReference type="NCBI Taxonomy" id="141349"/>
    <lineage>
        <taxon>Bacteria</taxon>
        <taxon>Bacillati</taxon>
        <taxon>Actinomycetota</taxon>
        <taxon>Actinomycetes</taxon>
        <taxon>Mycobacteriales</taxon>
        <taxon>Mycobacteriaceae</taxon>
        <taxon>Mycobacterium</taxon>
        <taxon>Mycobacterium simiae complex</taxon>
    </lineage>
</organism>
<proteinExistence type="predicted"/>
<dbReference type="Pfam" id="PF10904">
    <property type="entry name" value="DUF2694"/>
    <property type="match status" value="1"/>
</dbReference>
<sequence length="99" mass="10747">MSEAPSTDYDTVVFEAVSRDDSIVVAVGRSGNSLGVELQAAAMQLSDAELANRIIKLNTLAHLRSQLALRQEWEAQHVTVSTALPTEDQVASYEALIDF</sequence>
<dbReference type="Proteomes" id="UP000199251">
    <property type="component" value="Unassembled WGS sequence"/>
</dbReference>
<keyword evidence="2" id="KW-0614">Plasmid</keyword>
<protein>
    <submittedName>
        <fullName evidence="2">DUF2694 domain-containing protein</fullName>
    </submittedName>
</protein>
<dbReference type="EMBL" id="CP092424">
    <property type="protein sequence ID" value="ULP45430.1"/>
    <property type="molecule type" value="Genomic_DNA"/>
</dbReference>
<gene>
    <name evidence="1" type="ORF">BN1232_06276</name>
    <name evidence="2" type="ORF">MJO58_28095</name>
</gene>
<evidence type="ECO:0000313" key="3">
    <source>
        <dbReference type="Proteomes" id="UP000199251"/>
    </source>
</evidence>
<evidence type="ECO:0000313" key="1">
    <source>
        <dbReference type="EMBL" id="CQD24588.1"/>
    </source>
</evidence>
<name>A0A0E4H289_MYCLN</name>
<dbReference type="Proteomes" id="UP001055171">
    <property type="component" value="Plasmid unnamed1"/>
</dbReference>
<dbReference type="AlphaFoldDB" id="A0A0E4H289"/>
<geneLocation type="plasmid" evidence="2 4">
    <name>unnamed1</name>
</geneLocation>